<keyword evidence="1" id="KW-0732">Signal</keyword>
<evidence type="ECO:0000313" key="3">
    <source>
        <dbReference type="Proteomes" id="UP000054396"/>
    </source>
</evidence>
<dbReference type="EMBL" id="LPXO01000003">
    <property type="protein sequence ID" value="KUF11624.1"/>
    <property type="molecule type" value="Genomic_DNA"/>
</dbReference>
<proteinExistence type="predicted"/>
<reference evidence="2 3" key="1">
    <citation type="submission" date="2015-12" db="EMBL/GenBank/DDBJ databases">
        <authorList>
            <person name="Shamseldin A."/>
            <person name="Moawad H."/>
            <person name="Abd El-Rahim W.M."/>
            <person name="Sadowsky M.J."/>
        </authorList>
    </citation>
    <scope>NUCLEOTIDE SEQUENCE [LARGE SCALE GENOMIC DNA]</scope>
    <source>
        <strain evidence="2 3">SJ5A-1</strain>
    </source>
</reference>
<feature type="signal peptide" evidence="1">
    <location>
        <begin position="1"/>
        <end position="24"/>
    </location>
</feature>
<dbReference type="AlphaFoldDB" id="A0A0W7WM91"/>
<evidence type="ECO:0000313" key="2">
    <source>
        <dbReference type="EMBL" id="KUF11624.1"/>
    </source>
</evidence>
<feature type="chain" id="PRO_5006936422" evidence="1">
    <location>
        <begin position="25"/>
        <end position="111"/>
    </location>
</feature>
<organism evidence="2 3">
    <name type="scientific">Pseudoponticoccus marisrubri</name>
    <dbReference type="NCBI Taxonomy" id="1685382"/>
    <lineage>
        <taxon>Bacteria</taxon>
        <taxon>Pseudomonadati</taxon>
        <taxon>Pseudomonadota</taxon>
        <taxon>Alphaproteobacteria</taxon>
        <taxon>Rhodobacterales</taxon>
        <taxon>Roseobacteraceae</taxon>
        <taxon>Pseudoponticoccus</taxon>
    </lineage>
</organism>
<dbReference type="STRING" id="1685382.AVJ23_07675"/>
<dbReference type="Proteomes" id="UP000054396">
    <property type="component" value="Unassembled WGS sequence"/>
</dbReference>
<sequence length="111" mass="11077">MSLCVKHSAAAALLLVATGLPIMAAVVLPLAAAPVPGPGAPVLVIAPPWSIGAAQIARSAGGRPIGPTWAPMGALAVFDGPVPTRRIRDLGGWGVTDGARLARLCGVWDDA</sequence>
<protein>
    <submittedName>
        <fullName evidence="2">Uncharacterized protein</fullName>
    </submittedName>
</protein>
<comment type="caution">
    <text evidence="2">The sequence shown here is derived from an EMBL/GenBank/DDBJ whole genome shotgun (WGS) entry which is preliminary data.</text>
</comment>
<dbReference type="OrthoDB" id="7866935at2"/>
<name>A0A0W7WM91_9RHOB</name>
<keyword evidence="3" id="KW-1185">Reference proteome</keyword>
<accession>A0A0W7WM91</accession>
<evidence type="ECO:0000256" key="1">
    <source>
        <dbReference type="SAM" id="SignalP"/>
    </source>
</evidence>
<gene>
    <name evidence="2" type="ORF">AVJ23_07675</name>
</gene>
<dbReference type="RefSeq" id="WP_058861570.1">
    <property type="nucleotide sequence ID" value="NZ_LPXO01000003.1"/>
</dbReference>